<comment type="caution">
    <text evidence="2">The sequence shown here is derived from an EMBL/GenBank/DDBJ whole genome shotgun (WGS) entry which is preliminary data.</text>
</comment>
<name>A0ABQ9GI39_9NEOP</name>
<evidence type="ECO:0000256" key="1">
    <source>
        <dbReference type="SAM" id="MobiDB-lite"/>
    </source>
</evidence>
<dbReference type="EMBL" id="JARBHB010000012">
    <property type="protein sequence ID" value="KAJ8871681.1"/>
    <property type="molecule type" value="Genomic_DNA"/>
</dbReference>
<evidence type="ECO:0008006" key="4">
    <source>
        <dbReference type="Google" id="ProtNLM"/>
    </source>
</evidence>
<feature type="compositionally biased region" description="Basic and acidic residues" evidence="1">
    <location>
        <begin position="469"/>
        <end position="481"/>
    </location>
</feature>
<organism evidence="2 3">
    <name type="scientific">Dryococelus australis</name>
    <dbReference type="NCBI Taxonomy" id="614101"/>
    <lineage>
        <taxon>Eukaryota</taxon>
        <taxon>Metazoa</taxon>
        <taxon>Ecdysozoa</taxon>
        <taxon>Arthropoda</taxon>
        <taxon>Hexapoda</taxon>
        <taxon>Insecta</taxon>
        <taxon>Pterygota</taxon>
        <taxon>Neoptera</taxon>
        <taxon>Polyneoptera</taxon>
        <taxon>Phasmatodea</taxon>
        <taxon>Verophasmatodea</taxon>
        <taxon>Anareolatae</taxon>
        <taxon>Phasmatidae</taxon>
        <taxon>Eurycanthinae</taxon>
        <taxon>Dryococelus</taxon>
    </lineage>
</organism>
<keyword evidence="3" id="KW-1185">Reference proteome</keyword>
<feature type="region of interest" description="Disordered" evidence="1">
    <location>
        <begin position="1"/>
        <end position="36"/>
    </location>
</feature>
<protein>
    <recommendedName>
        <fullName evidence="4">APCDD1 domain-containing protein</fullName>
    </recommendedName>
</protein>
<gene>
    <name evidence="2" type="ORF">PR048_028008</name>
</gene>
<accession>A0ABQ9GI39</accession>
<proteinExistence type="predicted"/>
<evidence type="ECO:0000313" key="3">
    <source>
        <dbReference type="Proteomes" id="UP001159363"/>
    </source>
</evidence>
<sequence length="527" mass="59182">MEQHRNEGMGETGDPRENPPTNGIVRHDSHYRKSSDPVGRLFTVNFTHEAEKGPYQTRLPLENLKECAVCRTRFLRVTGTYINPYTVDIDAYLYRQIKLFASHQGEPGSIPGRVIPRFSQVESCQTMALVGGFLGDLPFPPPLRSGSAPFTIRFTLIGSQHLIRGLRTQGPRDSVGERANLVQPITRCLPGRLHVRRKSVSWGTGSARLRACQVGKHTSKPAVRVARCPWRHGVVSFDVMYMNSVRQDKPNTERMTQLPQSIPELYEEEVDTSTQQRNQDLAIASSPHATSHLQGGLRIIYPQVGSLVTELRSVQYWPIITCTRVVYTNVYTGSEWANPRFVNLRNAAYCSQIPLTSGIVQYDSHVRESRSDPEFINIYYIVQVKLDFSPPTNVNWVQSSAGSLPDFRKWELFRTMPLVGGFSRGSPVSPTLAFRRCFILTSSQYLVVESRPNLLTQHHVGLLGSAYPSEREREREAERLAKHQPQAAGRRANEYAGTPLPPAVPPPSYCFLSPGRSDPTLAELSKS</sequence>
<reference evidence="2 3" key="1">
    <citation type="submission" date="2023-02" db="EMBL/GenBank/DDBJ databases">
        <title>LHISI_Scaffold_Assembly.</title>
        <authorList>
            <person name="Stuart O.P."/>
            <person name="Cleave R."/>
            <person name="Magrath M.J.L."/>
            <person name="Mikheyev A.S."/>
        </authorList>
    </citation>
    <scope>NUCLEOTIDE SEQUENCE [LARGE SCALE GENOMIC DNA]</scope>
    <source>
        <strain evidence="2">Daus_M_001</strain>
        <tissue evidence="2">Leg muscle</tissue>
    </source>
</reference>
<dbReference type="Proteomes" id="UP001159363">
    <property type="component" value="Chromosome 11"/>
</dbReference>
<feature type="compositionally biased region" description="Basic and acidic residues" evidence="1">
    <location>
        <begin position="25"/>
        <end position="35"/>
    </location>
</feature>
<evidence type="ECO:0000313" key="2">
    <source>
        <dbReference type="EMBL" id="KAJ8871681.1"/>
    </source>
</evidence>
<feature type="region of interest" description="Disordered" evidence="1">
    <location>
        <begin position="466"/>
        <end position="527"/>
    </location>
</feature>
<feature type="compositionally biased region" description="Basic and acidic residues" evidence="1">
    <location>
        <begin position="1"/>
        <end position="17"/>
    </location>
</feature>
<feature type="compositionally biased region" description="Pro residues" evidence="1">
    <location>
        <begin position="499"/>
        <end position="508"/>
    </location>
</feature>